<dbReference type="AlphaFoldDB" id="A0A7H9BM42"/>
<dbReference type="EMBL" id="CP058627">
    <property type="protein sequence ID" value="QLG88444.1"/>
    <property type="molecule type" value="Genomic_DNA"/>
</dbReference>
<dbReference type="Proteomes" id="UP000509597">
    <property type="component" value="Chromosome"/>
</dbReference>
<accession>A0A7H9BM42</accession>
<dbReference type="RefSeq" id="WP_179354959.1">
    <property type="nucleotide sequence ID" value="NZ_CP058627.1"/>
</dbReference>
<dbReference type="KEGG" id="chiz:HQ393_09395"/>
<proteinExistence type="predicted"/>
<reference evidence="1 2" key="1">
    <citation type="submission" date="2020-07" db="EMBL/GenBank/DDBJ databases">
        <title>Complete genome sequence of Chitinibacter sp. 2T18.</title>
        <authorList>
            <person name="Bae J.-W."/>
            <person name="Choi J.-W."/>
        </authorList>
    </citation>
    <scope>NUCLEOTIDE SEQUENCE [LARGE SCALE GENOMIC DNA]</scope>
    <source>
        <strain evidence="1 2">2T18</strain>
    </source>
</reference>
<evidence type="ECO:0000313" key="2">
    <source>
        <dbReference type="Proteomes" id="UP000509597"/>
    </source>
</evidence>
<keyword evidence="2" id="KW-1185">Reference proteome</keyword>
<protein>
    <submittedName>
        <fullName evidence="1">Uncharacterized protein</fullName>
    </submittedName>
</protein>
<name>A0A7H9BM42_9NEIS</name>
<sequence length="144" mass="16101">MSLSRILWLAAAVLALLLALGYQQGLLNLANKSAPIERIACPDLQAGCQFQLNKQQFWVQSEQAIGGNQLFTVLLKGSAKQVLGSWQMQGMDMGPNQYRFIQEGSDRWRAKMALPMCTASRQDWLFVVTVDQQTVELALTIKNK</sequence>
<organism evidence="1 2">
    <name type="scientific">Chitinibacter bivalviorum</name>
    <dbReference type="NCBI Taxonomy" id="2739434"/>
    <lineage>
        <taxon>Bacteria</taxon>
        <taxon>Pseudomonadati</taxon>
        <taxon>Pseudomonadota</taxon>
        <taxon>Betaproteobacteria</taxon>
        <taxon>Neisseriales</taxon>
        <taxon>Chitinibacteraceae</taxon>
        <taxon>Chitinibacter</taxon>
    </lineage>
</organism>
<gene>
    <name evidence="1" type="ORF">HQ393_09395</name>
</gene>
<evidence type="ECO:0000313" key="1">
    <source>
        <dbReference type="EMBL" id="QLG88444.1"/>
    </source>
</evidence>